<comment type="similarity">
    <text evidence="4">Belongs to the YcgR family.</text>
</comment>
<keyword evidence="7" id="KW-0969">Cilium</keyword>
<comment type="subcellular location">
    <subcellularLocation>
        <location evidence="4">Bacterial flagellum basal body</location>
    </subcellularLocation>
</comment>
<name>A0A1W0D982_9NEIS</name>
<dbReference type="Gene3D" id="2.30.110.10">
    <property type="entry name" value="Electron Transport, Fmn-binding Protein, Chain A"/>
    <property type="match status" value="1"/>
</dbReference>
<dbReference type="Proteomes" id="UP000192721">
    <property type="component" value="Unassembled WGS sequence"/>
</dbReference>
<keyword evidence="2 4" id="KW-0547">Nucleotide-binding</keyword>
<evidence type="ECO:0000313" key="7">
    <source>
        <dbReference type="EMBL" id="OQS43564.1"/>
    </source>
</evidence>
<dbReference type="Gene3D" id="2.40.10.220">
    <property type="entry name" value="predicted glycosyltransferase like domains"/>
    <property type="match status" value="1"/>
</dbReference>
<dbReference type="GO" id="GO:0071973">
    <property type="term" value="P:bacterial-type flagellum-dependent cell motility"/>
    <property type="evidence" value="ECO:0007669"/>
    <property type="project" value="UniProtKB-UniRule"/>
</dbReference>
<dbReference type="InterPro" id="IPR012349">
    <property type="entry name" value="Split_barrel_FMN-bd"/>
</dbReference>
<dbReference type="HAMAP" id="MF_01457">
    <property type="entry name" value="YcgR"/>
    <property type="match status" value="1"/>
</dbReference>
<evidence type="ECO:0000256" key="2">
    <source>
        <dbReference type="ARBA" id="ARBA00022741"/>
    </source>
</evidence>
<feature type="domain" description="Type III secretion system flagellar brake protein YcgR PilZN" evidence="6">
    <location>
        <begin position="24"/>
        <end position="129"/>
    </location>
</feature>
<dbReference type="EMBL" id="MUKV01000002">
    <property type="protein sequence ID" value="OQS43564.1"/>
    <property type="molecule type" value="Genomic_DNA"/>
</dbReference>
<dbReference type="InterPro" id="IPR009875">
    <property type="entry name" value="PilZ_domain"/>
</dbReference>
<keyword evidence="1 4" id="KW-0973">c-di-GMP</keyword>
<comment type="caution">
    <text evidence="7">The sequence shown here is derived from an EMBL/GenBank/DDBJ whole genome shotgun (WGS) entry which is preliminary data.</text>
</comment>
<keyword evidence="3 4" id="KW-0975">Bacterial flagellum</keyword>
<dbReference type="GO" id="GO:0071945">
    <property type="term" value="P:regulation of bacterial-type flagellum-dependent cell motility by regulation of motor speed"/>
    <property type="evidence" value="ECO:0007669"/>
    <property type="project" value="UniProtKB-UniRule"/>
</dbReference>
<comment type="subunit">
    <text evidence="4">Monomer. Interacts with the flagellar basal bodies.</text>
</comment>
<evidence type="ECO:0000256" key="3">
    <source>
        <dbReference type="ARBA" id="ARBA00023143"/>
    </source>
</evidence>
<evidence type="ECO:0000259" key="5">
    <source>
        <dbReference type="Pfam" id="PF07238"/>
    </source>
</evidence>
<reference evidence="7 8" key="1">
    <citation type="submission" date="2017-02" db="EMBL/GenBank/DDBJ databases">
        <title>Chromobacterium haemolyticum H5244.</title>
        <authorList>
            <person name="Gulvik C.A."/>
        </authorList>
    </citation>
    <scope>NUCLEOTIDE SEQUENCE [LARGE SCALE GENOMIC DNA]</scope>
    <source>
        <strain evidence="7 8">H5244</strain>
    </source>
</reference>
<evidence type="ECO:0000256" key="4">
    <source>
        <dbReference type="HAMAP-Rule" id="MF_01457"/>
    </source>
</evidence>
<accession>A0A1W0D982</accession>
<evidence type="ECO:0000256" key="1">
    <source>
        <dbReference type="ARBA" id="ARBA00022636"/>
    </source>
</evidence>
<dbReference type="GO" id="GO:0009425">
    <property type="term" value="C:bacterial-type flagellum basal body"/>
    <property type="evidence" value="ECO:0007669"/>
    <property type="project" value="UniProtKB-SubCell"/>
</dbReference>
<dbReference type="AlphaFoldDB" id="A0A1W0D982"/>
<dbReference type="GO" id="GO:0035438">
    <property type="term" value="F:cyclic-di-GMP binding"/>
    <property type="evidence" value="ECO:0007669"/>
    <property type="project" value="UniProtKB-UniRule"/>
</dbReference>
<sequence>MKVSNDHNAGATSGSQPSLDLAKYTLSTSVEIAHHLAGIAKNGHMVTVFSNKGKTFILTRFLEVDHKAGTLVFDWGADPETNEHLLASERNVFVCSPEGVKTQFVTGQVRRVEWEGQPAFQADLPEQVIKLQRREFFRIQTPVASPVMCHVADYPHKPVDLALFDVSLGGVSMWLPQPGTPGFDIGQQYQRCTLDLKPLGALHIGLEVRHRLAAKLRNGNEAVRIGCSYLGLTPAMETLIQRYVGLLERERRALVG</sequence>
<dbReference type="Pfam" id="PF07238">
    <property type="entry name" value="PilZ"/>
    <property type="match status" value="1"/>
</dbReference>
<dbReference type="InterPro" id="IPR009926">
    <property type="entry name" value="T3SS_YcgR_PilZN"/>
</dbReference>
<proteinExistence type="inferred from homology"/>
<keyword evidence="7" id="KW-0282">Flagellum</keyword>
<feature type="domain" description="PilZ" evidence="5">
    <location>
        <begin position="132"/>
        <end position="244"/>
    </location>
</feature>
<organism evidence="7 8">
    <name type="scientific">Chromobacterium haemolyticum</name>
    <dbReference type="NCBI Taxonomy" id="394935"/>
    <lineage>
        <taxon>Bacteria</taxon>
        <taxon>Pseudomonadati</taxon>
        <taxon>Pseudomonadota</taxon>
        <taxon>Betaproteobacteria</taxon>
        <taxon>Neisseriales</taxon>
        <taxon>Chromobacteriaceae</taxon>
        <taxon>Chromobacterium</taxon>
    </lineage>
</organism>
<protein>
    <recommendedName>
        <fullName evidence="4">Flagellar brake protein YcgR</fullName>
    </recommendedName>
    <alternativeName>
        <fullName evidence="4">Cyclic di-GMP binding protein YcgR</fullName>
    </alternativeName>
</protein>
<evidence type="ECO:0000259" key="6">
    <source>
        <dbReference type="Pfam" id="PF07317"/>
    </source>
</evidence>
<keyword evidence="7" id="KW-0966">Cell projection</keyword>
<gene>
    <name evidence="4" type="primary">ycgR</name>
    <name evidence="7" type="ORF">B0T45_02315</name>
</gene>
<dbReference type="Pfam" id="PF07317">
    <property type="entry name" value="PilZN"/>
    <property type="match status" value="1"/>
</dbReference>
<comment type="function">
    <text evidence="4">Acts as a flagellar brake, regulating swimming and swarming in a bis-(3'-5') cyclic diguanylic acid (c-di-GMP)-dependent manner. Binds 1 c-di-GMP dimer per subunit. Increasing levels of c-di-GMP lead to decreased motility.</text>
</comment>
<dbReference type="InterPro" id="IPR023787">
    <property type="entry name" value="T3SS_YcgR"/>
</dbReference>
<evidence type="ECO:0000313" key="8">
    <source>
        <dbReference type="Proteomes" id="UP000192721"/>
    </source>
</evidence>